<dbReference type="Proteomes" id="UP001211065">
    <property type="component" value="Unassembled WGS sequence"/>
</dbReference>
<feature type="region of interest" description="Disordered" evidence="8">
    <location>
        <begin position="400"/>
        <end position="439"/>
    </location>
</feature>
<keyword evidence="5 7" id="KW-0728">SH3 domain</keyword>
<accession>A0AAD5TZN7</accession>
<comment type="similarity">
    <text evidence="2">Belongs to the STAM family.</text>
</comment>
<dbReference type="InterPro" id="IPR036028">
    <property type="entry name" value="SH3-like_dom_sf"/>
</dbReference>
<dbReference type="PROSITE" id="PS50002">
    <property type="entry name" value="SH3"/>
    <property type="match status" value="1"/>
</dbReference>
<feature type="region of interest" description="Disordered" evidence="8">
    <location>
        <begin position="365"/>
        <end position="385"/>
    </location>
</feature>
<dbReference type="Gene3D" id="1.25.40.90">
    <property type="match status" value="1"/>
</dbReference>
<evidence type="ECO:0000313" key="12">
    <source>
        <dbReference type="Proteomes" id="UP001211065"/>
    </source>
</evidence>
<feature type="compositionally biased region" description="Polar residues" evidence="8">
    <location>
        <begin position="372"/>
        <end position="385"/>
    </location>
</feature>
<dbReference type="InterPro" id="IPR008942">
    <property type="entry name" value="ENTH_VHS"/>
</dbReference>
<reference evidence="11" key="1">
    <citation type="submission" date="2020-05" db="EMBL/GenBank/DDBJ databases">
        <title>Phylogenomic resolution of chytrid fungi.</title>
        <authorList>
            <person name="Stajich J.E."/>
            <person name="Amses K."/>
            <person name="Simmons R."/>
            <person name="Seto K."/>
            <person name="Myers J."/>
            <person name="Bonds A."/>
            <person name="Quandt C.A."/>
            <person name="Barry K."/>
            <person name="Liu P."/>
            <person name="Grigoriev I."/>
            <person name="Longcore J.E."/>
            <person name="James T.Y."/>
        </authorList>
    </citation>
    <scope>NUCLEOTIDE SEQUENCE</scope>
    <source>
        <strain evidence="11">JEL0476</strain>
    </source>
</reference>
<dbReference type="EMBL" id="JADGJW010000482">
    <property type="protein sequence ID" value="KAJ3216368.1"/>
    <property type="molecule type" value="Genomic_DNA"/>
</dbReference>
<dbReference type="SMART" id="SM00326">
    <property type="entry name" value="SH3"/>
    <property type="match status" value="1"/>
</dbReference>
<dbReference type="CDD" id="cd16978">
    <property type="entry name" value="VHS_HSE1"/>
    <property type="match status" value="1"/>
</dbReference>
<evidence type="ECO:0000313" key="11">
    <source>
        <dbReference type="EMBL" id="KAJ3216368.1"/>
    </source>
</evidence>
<comment type="caution">
    <text evidence="11">The sequence shown here is derived from an EMBL/GenBank/DDBJ whole genome shotgun (WGS) entry which is preliminary data.</text>
</comment>
<dbReference type="Gene3D" id="1.20.5.1940">
    <property type="match status" value="1"/>
</dbReference>
<comment type="subcellular location">
    <subcellularLocation>
        <location evidence="1">Endosome</location>
    </subcellularLocation>
</comment>
<evidence type="ECO:0000256" key="1">
    <source>
        <dbReference type="ARBA" id="ARBA00004177"/>
    </source>
</evidence>
<proteinExistence type="inferred from homology"/>
<evidence type="ECO:0000259" key="10">
    <source>
        <dbReference type="PROSITE" id="PS50179"/>
    </source>
</evidence>
<keyword evidence="6" id="KW-0967">Endosome</keyword>
<evidence type="ECO:0000256" key="6">
    <source>
        <dbReference type="ARBA" id="ARBA00022753"/>
    </source>
</evidence>
<keyword evidence="12" id="KW-1185">Reference proteome</keyword>
<dbReference type="GO" id="GO:0035091">
    <property type="term" value="F:phosphatidylinositol binding"/>
    <property type="evidence" value="ECO:0007669"/>
    <property type="project" value="InterPro"/>
</dbReference>
<feature type="domain" description="VHS" evidence="10">
    <location>
        <begin position="10"/>
        <end position="139"/>
    </location>
</feature>
<dbReference type="Pfam" id="PF00790">
    <property type="entry name" value="VHS"/>
    <property type="match status" value="1"/>
</dbReference>
<dbReference type="PANTHER" id="PTHR45929:SF3">
    <property type="entry name" value="JAK PATHWAY SIGNAL TRANSDUCTION ADAPTOR MOLECULE"/>
    <property type="match status" value="1"/>
</dbReference>
<dbReference type="Pfam" id="PF00018">
    <property type="entry name" value="SH3_1"/>
    <property type="match status" value="1"/>
</dbReference>
<dbReference type="GO" id="GO:0043328">
    <property type="term" value="P:protein transport to vacuole involved in ubiquitin-dependent protein catabolic process via the multivesicular body sorting pathway"/>
    <property type="evidence" value="ECO:0007669"/>
    <property type="project" value="TreeGrafter"/>
</dbReference>
<dbReference type="SUPFAM" id="SSF50044">
    <property type="entry name" value="SH3-domain"/>
    <property type="match status" value="1"/>
</dbReference>
<feature type="domain" description="SH3" evidence="9">
    <location>
        <begin position="197"/>
        <end position="257"/>
    </location>
</feature>
<dbReference type="InterPro" id="IPR002014">
    <property type="entry name" value="VHS_dom"/>
</dbReference>
<evidence type="ECO:0000256" key="5">
    <source>
        <dbReference type="ARBA" id="ARBA00022443"/>
    </source>
</evidence>
<name>A0AAD5TZN7_9FUNG</name>
<dbReference type="PROSITE" id="PS50179">
    <property type="entry name" value="VHS"/>
    <property type="match status" value="1"/>
</dbReference>
<evidence type="ECO:0000259" key="9">
    <source>
        <dbReference type="PROSITE" id="PS50002"/>
    </source>
</evidence>
<protein>
    <recommendedName>
        <fullName evidence="3">Class E vacuolar protein-sorting machinery protein HSE1</fullName>
    </recommendedName>
    <alternativeName>
        <fullName evidence="4">Class E vacuolar protein-sorting machinery protein hse1</fullName>
    </alternativeName>
</protein>
<dbReference type="SUPFAM" id="SSF48464">
    <property type="entry name" value="ENTH/VHS domain"/>
    <property type="match status" value="1"/>
</dbReference>
<dbReference type="PANTHER" id="PTHR45929">
    <property type="entry name" value="JAK PATHWAY SIGNAL TRANSDUCTION ADAPTOR MOLECULE"/>
    <property type="match status" value="1"/>
</dbReference>
<evidence type="ECO:0000256" key="8">
    <source>
        <dbReference type="SAM" id="MobiDB-lite"/>
    </source>
</evidence>
<gene>
    <name evidence="11" type="primary">HSE1</name>
    <name evidence="11" type="ORF">HK099_005904</name>
</gene>
<evidence type="ECO:0000256" key="3">
    <source>
        <dbReference type="ARBA" id="ARBA00017923"/>
    </source>
</evidence>
<feature type="compositionally biased region" description="Pro residues" evidence="8">
    <location>
        <begin position="410"/>
        <end position="423"/>
    </location>
</feature>
<organism evidence="11 12">
    <name type="scientific">Clydaea vesicula</name>
    <dbReference type="NCBI Taxonomy" id="447962"/>
    <lineage>
        <taxon>Eukaryota</taxon>
        <taxon>Fungi</taxon>
        <taxon>Fungi incertae sedis</taxon>
        <taxon>Chytridiomycota</taxon>
        <taxon>Chytridiomycota incertae sedis</taxon>
        <taxon>Chytridiomycetes</taxon>
        <taxon>Lobulomycetales</taxon>
        <taxon>Lobulomycetaceae</taxon>
        <taxon>Clydaea</taxon>
    </lineage>
</organism>
<dbReference type="AlphaFoldDB" id="A0AAD5TZN7"/>
<feature type="compositionally biased region" description="Basic and acidic residues" evidence="8">
    <location>
        <begin position="142"/>
        <end position="156"/>
    </location>
</feature>
<dbReference type="InterPro" id="IPR050670">
    <property type="entry name" value="STAM"/>
</dbReference>
<feature type="region of interest" description="Disordered" evidence="8">
    <location>
        <begin position="136"/>
        <end position="156"/>
    </location>
</feature>
<dbReference type="Gene3D" id="2.30.30.40">
    <property type="entry name" value="SH3 Domains"/>
    <property type="match status" value="1"/>
</dbReference>
<evidence type="ECO:0000256" key="4">
    <source>
        <dbReference type="ARBA" id="ARBA00018978"/>
    </source>
</evidence>
<evidence type="ECO:0000256" key="7">
    <source>
        <dbReference type="PROSITE-ProRule" id="PRU00192"/>
    </source>
</evidence>
<dbReference type="InterPro" id="IPR001452">
    <property type="entry name" value="SH3_domain"/>
</dbReference>
<dbReference type="GO" id="GO:0043130">
    <property type="term" value="F:ubiquitin binding"/>
    <property type="evidence" value="ECO:0007669"/>
    <property type="project" value="InterPro"/>
</dbReference>
<dbReference type="SMART" id="SM00288">
    <property type="entry name" value="VHS"/>
    <property type="match status" value="1"/>
</dbReference>
<sequence>MDPETLVNSCTNENNTSENWPVIIQICEMADKNDASARQFIQAIIKRLQNKNINVVLFSLTLSNSLVQNCSSVVRKEICSRPFLDPLVKILNLPKTHFLIKERILDFIQSWNELLKHDHNFSYMSDVYNQLKNQNFSFPSNDKPKDYTPPNPDKHKEDEEMELAIALSLSAISDKENVSKQTTVREKPKPELPATPPHLFSVRALYDFPGLDEGELQLRKGDICKVFDNFSFKDWYKGSLNGRIGIFPSNYVEKIVDGENVSVNNVSAIGSNNQLEYQVLNKASKVDHFLTLLNSVDPSRSISENNELQDVYQDVLSLRPNVIKLLEKFKFEKENLNAANERFLRSIQTYHKLMDAGIRNRQQQNRPPLQQHNFPTPFQQSQPDSYQTMYQAGYFPQPVRDQQQQLNLSAPPPHHQHPSPPPHQQSQPYYGNPPTPYQH</sequence>
<evidence type="ECO:0000256" key="2">
    <source>
        <dbReference type="ARBA" id="ARBA00009666"/>
    </source>
</evidence>
<dbReference type="PRINTS" id="PR00452">
    <property type="entry name" value="SH3DOMAIN"/>
</dbReference>
<dbReference type="GO" id="GO:0033565">
    <property type="term" value="C:ESCRT-0 complex"/>
    <property type="evidence" value="ECO:0007669"/>
    <property type="project" value="TreeGrafter"/>
</dbReference>